<evidence type="ECO:0000256" key="1">
    <source>
        <dbReference type="ARBA" id="ARBA00010552"/>
    </source>
</evidence>
<evidence type="ECO:0000313" key="2">
    <source>
        <dbReference type="EMBL" id="OUN87227.1"/>
    </source>
</evidence>
<dbReference type="AlphaFoldDB" id="A0A1Y3XVC7"/>
<dbReference type="CDD" id="cd00448">
    <property type="entry name" value="YjgF_YER057c_UK114_family"/>
    <property type="match status" value="1"/>
</dbReference>
<dbReference type="InterPro" id="IPR035959">
    <property type="entry name" value="RutC-like_sf"/>
</dbReference>
<accession>A0A1Y3XVC7</accession>
<dbReference type="EMBL" id="NFIE01000017">
    <property type="protein sequence ID" value="OUN87227.1"/>
    <property type="molecule type" value="Genomic_DNA"/>
</dbReference>
<dbReference type="PANTHER" id="PTHR11803:SF39">
    <property type="entry name" value="2-IMINOBUTANOATE_2-IMINOPROPANOATE DEAMINASE"/>
    <property type="match status" value="1"/>
</dbReference>
<dbReference type="Gene3D" id="3.30.1330.40">
    <property type="entry name" value="RutC-like"/>
    <property type="match status" value="1"/>
</dbReference>
<dbReference type="GO" id="GO:0019239">
    <property type="term" value="F:deaminase activity"/>
    <property type="evidence" value="ECO:0007669"/>
    <property type="project" value="TreeGrafter"/>
</dbReference>
<proteinExistence type="inferred from homology"/>
<dbReference type="NCBIfam" id="TIGR00004">
    <property type="entry name" value="Rid family detoxifying hydrolase"/>
    <property type="match status" value="1"/>
</dbReference>
<dbReference type="GO" id="GO:0005829">
    <property type="term" value="C:cytosol"/>
    <property type="evidence" value="ECO:0007669"/>
    <property type="project" value="TreeGrafter"/>
</dbReference>
<comment type="similarity">
    <text evidence="1">Belongs to the RutC family.</text>
</comment>
<sequence>MSKQAIIAAKAPAALGPYSSAVRAGDTLYLSGQLGIDPATGELAEGVEAQARQAMQNIAAVLEEAGASFDDVVKMTVLLADIDDFAAVNEVYGSFLAAPYPARSAFQVAAIPKGALVEIEAIAVL</sequence>
<dbReference type="FunFam" id="3.30.1330.40:FF:000001">
    <property type="entry name" value="L-PSP family endoribonuclease"/>
    <property type="match status" value="1"/>
</dbReference>
<organism evidence="2 3">
    <name type="scientific">[Collinsella] massiliensis</name>
    <dbReference type="NCBI Taxonomy" id="1232426"/>
    <lineage>
        <taxon>Bacteria</taxon>
        <taxon>Bacillati</taxon>
        <taxon>Actinomycetota</taxon>
        <taxon>Coriobacteriia</taxon>
        <taxon>Coriobacteriales</taxon>
        <taxon>Coriobacteriaceae</taxon>
        <taxon>Enorma</taxon>
    </lineage>
</organism>
<dbReference type="RefSeq" id="WP_094335814.1">
    <property type="nucleotide sequence ID" value="NZ_NFIE01000017.1"/>
</dbReference>
<dbReference type="Proteomes" id="UP000195781">
    <property type="component" value="Unassembled WGS sequence"/>
</dbReference>
<dbReference type="SUPFAM" id="SSF55298">
    <property type="entry name" value="YjgF-like"/>
    <property type="match status" value="1"/>
</dbReference>
<reference evidence="3" key="1">
    <citation type="submission" date="2017-04" db="EMBL/GenBank/DDBJ databases">
        <title>Function of individual gut microbiota members based on whole genome sequencing of pure cultures obtained from chicken caecum.</title>
        <authorList>
            <person name="Medvecky M."/>
            <person name="Cejkova D."/>
            <person name="Polansky O."/>
            <person name="Karasova D."/>
            <person name="Kubasova T."/>
            <person name="Cizek A."/>
            <person name="Rychlik I."/>
        </authorList>
    </citation>
    <scope>NUCLEOTIDE SEQUENCE [LARGE SCALE GENOMIC DNA]</scope>
    <source>
        <strain evidence="3">An5</strain>
    </source>
</reference>
<protein>
    <submittedName>
        <fullName evidence="2">Reactive intermediate/imine deaminase</fullName>
    </submittedName>
</protein>
<dbReference type="PANTHER" id="PTHR11803">
    <property type="entry name" value="2-IMINOBUTANOATE/2-IMINOPROPANOATE DEAMINASE RIDA"/>
    <property type="match status" value="1"/>
</dbReference>
<dbReference type="OrthoDB" id="8684161at2"/>
<dbReference type="InterPro" id="IPR006175">
    <property type="entry name" value="YjgF/YER057c/UK114"/>
</dbReference>
<gene>
    <name evidence="2" type="ORF">B5G02_07730</name>
</gene>
<evidence type="ECO:0000313" key="3">
    <source>
        <dbReference type="Proteomes" id="UP000195781"/>
    </source>
</evidence>
<dbReference type="InterPro" id="IPR006056">
    <property type="entry name" value="RidA"/>
</dbReference>
<keyword evidence="3" id="KW-1185">Reference proteome</keyword>
<name>A0A1Y3XVC7_9ACTN</name>
<comment type="caution">
    <text evidence="2">The sequence shown here is derived from an EMBL/GenBank/DDBJ whole genome shotgun (WGS) entry which is preliminary data.</text>
</comment>
<dbReference type="Pfam" id="PF01042">
    <property type="entry name" value="Ribonuc_L-PSP"/>
    <property type="match status" value="1"/>
</dbReference>